<dbReference type="InterPro" id="IPR036400">
    <property type="entry name" value="Cyt_B5-like_heme/steroid_sf"/>
</dbReference>
<evidence type="ECO:0000256" key="2">
    <source>
        <dbReference type="SAM" id="MobiDB-lite"/>
    </source>
</evidence>
<dbReference type="InterPro" id="IPR001199">
    <property type="entry name" value="Cyt_B5-like_heme/steroid-bd"/>
</dbReference>
<dbReference type="GO" id="GO:0016020">
    <property type="term" value="C:membrane"/>
    <property type="evidence" value="ECO:0007669"/>
    <property type="project" value="TreeGrafter"/>
</dbReference>
<feature type="domain" description="Cytochrome b5 heme-binding" evidence="3">
    <location>
        <begin position="127"/>
        <end position="230"/>
    </location>
</feature>
<protein>
    <recommendedName>
        <fullName evidence="3">Cytochrome b5 heme-binding domain-containing protein</fullName>
    </recommendedName>
</protein>
<dbReference type="GO" id="GO:0012505">
    <property type="term" value="C:endomembrane system"/>
    <property type="evidence" value="ECO:0007669"/>
    <property type="project" value="TreeGrafter"/>
</dbReference>
<organism evidence="4 5">
    <name type="scientific">Prymnesium parvum</name>
    <name type="common">Toxic golden alga</name>
    <dbReference type="NCBI Taxonomy" id="97485"/>
    <lineage>
        <taxon>Eukaryota</taxon>
        <taxon>Haptista</taxon>
        <taxon>Haptophyta</taxon>
        <taxon>Prymnesiophyceae</taxon>
        <taxon>Prymnesiales</taxon>
        <taxon>Prymnesiaceae</taxon>
        <taxon>Prymnesium</taxon>
    </lineage>
</organism>
<dbReference type="Pfam" id="PF00173">
    <property type="entry name" value="Cyt-b5"/>
    <property type="match status" value="1"/>
</dbReference>
<dbReference type="InterPro" id="IPR050577">
    <property type="entry name" value="MAPR/NEUFC/NENF-like"/>
</dbReference>
<dbReference type="SMART" id="SM01117">
    <property type="entry name" value="Cyt-b5"/>
    <property type="match status" value="1"/>
</dbReference>
<keyword evidence="5" id="KW-1185">Reference proteome</keyword>
<dbReference type="AlphaFoldDB" id="A0AB34ISA8"/>
<comment type="caution">
    <text evidence="4">The sequence shown here is derived from an EMBL/GenBank/DDBJ whole genome shotgun (WGS) entry which is preliminary data.</text>
</comment>
<evidence type="ECO:0000256" key="1">
    <source>
        <dbReference type="ARBA" id="ARBA00038357"/>
    </source>
</evidence>
<dbReference type="PANTHER" id="PTHR10281:SF76">
    <property type="entry name" value="CALCUTTA CUP-RELATED"/>
    <property type="match status" value="1"/>
</dbReference>
<dbReference type="Proteomes" id="UP001515480">
    <property type="component" value="Unassembled WGS sequence"/>
</dbReference>
<feature type="compositionally biased region" description="Pro residues" evidence="2">
    <location>
        <begin position="9"/>
        <end position="25"/>
    </location>
</feature>
<dbReference type="EMBL" id="JBGBPQ010000019">
    <property type="protein sequence ID" value="KAL1504960.1"/>
    <property type="molecule type" value="Genomic_DNA"/>
</dbReference>
<reference evidence="4 5" key="1">
    <citation type="journal article" date="2024" name="Science">
        <title>Giant polyketide synthase enzymes in the biosynthesis of giant marine polyether toxins.</title>
        <authorList>
            <person name="Fallon T.R."/>
            <person name="Shende V.V."/>
            <person name="Wierzbicki I.H."/>
            <person name="Pendleton A.L."/>
            <person name="Watervoot N.F."/>
            <person name="Auber R.P."/>
            <person name="Gonzalez D.J."/>
            <person name="Wisecaver J.H."/>
            <person name="Moore B.S."/>
        </authorList>
    </citation>
    <scope>NUCLEOTIDE SEQUENCE [LARGE SCALE GENOMIC DNA]</scope>
    <source>
        <strain evidence="4 5">12B1</strain>
    </source>
</reference>
<dbReference type="PANTHER" id="PTHR10281">
    <property type="entry name" value="MEMBRANE-ASSOCIATED PROGESTERONE RECEPTOR COMPONENT-RELATED"/>
    <property type="match status" value="1"/>
</dbReference>
<dbReference type="SUPFAM" id="SSF55856">
    <property type="entry name" value="Cytochrome b5-like heme/steroid binding domain"/>
    <property type="match status" value="1"/>
</dbReference>
<gene>
    <name evidence="4" type="ORF">AB1Y20_008727</name>
</gene>
<evidence type="ECO:0000313" key="4">
    <source>
        <dbReference type="EMBL" id="KAL1504960.1"/>
    </source>
</evidence>
<comment type="similarity">
    <text evidence="1">Belongs to the cytochrome b5 family. MAPR subfamily.</text>
</comment>
<accession>A0AB34ISA8</accession>
<evidence type="ECO:0000313" key="5">
    <source>
        <dbReference type="Proteomes" id="UP001515480"/>
    </source>
</evidence>
<evidence type="ECO:0000259" key="3">
    <source>
        <dbReference type="SMART" id="SM01117"/>
    </source>
</evidence>
<sequence>MALRRRAAPPTPSPAPSDDPPPPPRRPVRRCLRCCRATLLLLLLALSLAFALSVGRSALIEGRPLSTALRQPYASLNFAMMRLFRDLARVKARRRRFAQKDALMRVFVSDDAPLPLADVDGEGRIALTAEELAEYDGRPIGATGERAPLYLSIMGRIYDVSEGKAFYGPGRSYHPLTAKDASRAFCTGCLEPECLISSLKGLSDAERSELDKWVELYEHHDKYKLVGRLRPDAPEATAATAAAEMGEEMTEEEWEMTQVMRSKAVEGVKKRKVFRPK</sequence>
<dbReference type="Gene3D" id="3.10.120.10">
    <property type="entry name" value="Cytochrome b5-like heme/steroid binding domain"/>
    <property type="match status" value="1"/>
</dbReference>
<feature type="region of interest" description="Disordered" evidence="2">
    <location>
        <begin position="1"/>
        <end position="26"/>
    </location>
</feature>
<proteinExistence type="inferred from homology"/>
<name>A0AB34ISA8_PRYPA</name>